<name>A0ABM1G240_SOLPN</name>
<feature type="domain" description="KIB1-4 beta-propeller" evidence="1">
    <location>
        <begin position="66"/>
        <end position="360"/>
    </location>
</feature>
<keyword evidence="2" id="KW-1185">Reference proteome</keyword>
<dbReference type="RefSeq" id="XP_015064925.1">
    <property type="nucleotide sequence ID" value="XM_015209439.2"/>
</dbReference>
<dbReference type="PANTHER" id="PTHR44259:SF95">
    <property type="entry name" value="F-BOX DOMAIN-CONTAINING PROTEIN"/>
    <property type="match status" value="1"/>
</dbReference>
<gene>
    <name evidence="3" type="primary">LOC107010200</name>
</gene>
<dbReference type="Pfam" id="PF03478">
    <property type="entry name" value="Beta-prop_KIB1-4"/>
    <property type="match status" value="1"/>
</dbReference>
<dbReference type="PANTHER" id="PTHR44259">
    <property type="entry name" value="OS07G0183000 PROTEIN-RELATED"/>
    <property type="match status" value="1"/>
</dbReference>
<dbReference type="GeneID" id="107010200"/>
<dbReference type="Proteomes" id="UP000694930">
    <property type="component" value="Chromosome 2"/>
</dbReference>
<accession>A0ABM1G240</accession>
<dbReference type="InterPro" id="IPR050942">
    <property type="entry name" value="F-box_BR-signaling"/>
</dbReference>
<dbReference type="InterPro" id="IPR005174">
    <property type="entry name" value="KIB1-4_b-propeller"/>
</dbReference>
<sequence>MAAGWSELPKDLLWSIATCLVTYTDQVRFTCVCTSWRSVLPTIEVRSHAWLLLPRNNDTNKEYEKFYSLHERKVHYLEVPDEVLSKKFRGSSHSWLVSIEDSPRISLFNPFTRVQIALPPRYKFPDVRKYCAKKFDTEYALEPYDGQKNTYFEAASHVHNSFLDKLVLSSSPTSSKAPNCMVAAIYGSHCNLAYCKVGDKRWTCIAKGMMGYDDAIFHDQKLYAVTFTSYVEVFDLSASPKLVDTIEPPQEEGYPQRRYLVKTSIGLLQVQRHTKNTGDRKTYLYRTTFFNLYIYEPSSRSWCKVENIGENVLFLGLNTSISIASSDLHGYKGNHIYFTDNFLDFHEFGVKGGYDIGVYDLDSRSVQSLPCHDIEKRWLWPTPIWYIHNPEDFIEQDKDATTKLN</sequence>
<proteinExistence type="predicted"/>
<reference evidence="2" key="1">
    <citation type="journal article" date="2014" name="Nat. Genet.">
        <title>The genome of the stress-tolerant wild tomato species Solanum pennellii.</title>
        <authorList>
            <person name="Bolger A."/>
            <person name="Scossa F."/>
            <person name="Bolger M.E."/>
            <person name="Lanz C."/>
            <person name="Maumus F."/>
            <person name="Tohge T."/>
            <person name="Quesneville H."/>
            <person name="Alseekh S."/>
            <person name="Sorensen I."/>
            <person name="Lichtenstein G."/>
            <person name="Fich E.A."/>
            <person name="Conte M."/>
            <person name="Keller H."/>
            <person name="Schneeberger K."/>
            <person name="Schwacke R."/>
            <person name="Ofner I."/>
            <person name="Vrebalov J."/>
            <person name="Xu Y."/>
            <person name="Osorio S."/>
            <person name="Aflitos S.A."/>
            <person name="Schijlen E."/>
            <person name="Jimenez-Gomez J.M."/>
            <person name="Ryngajllo M."/>
            <person name="Kimura S."/>
            <person name="Kumar R."/>
            <person name="Koenig D."/>
            <person name="Headland L.R."/>
            <person name="Maloof J.N."/>
            <person name="Sinha N."/>
            <person name="van Ham R.C."/>
            <person name="Lankhorst R.K."/>
            <person name="Mao L."/>
            <person name="Vogel A."/>
            <person name="Arsova B."/>
            <person name="Panstruga R."/>
            <person name="Fei Z."/>
            <person name="Rose J.K."/>
            <person name="Zamir D."/>
            <person name="Carrari F."/>
            <person name="Giovannoni J.J."/>
            <person name="Weigel D."/>
            <person name="Usadel B."/>
            <person name="Fernie A.R."/>
        </authorList>
    </citation>
    <scope>NUCLEOTIDE SEQUENCE [LARGE SCALE GENOMIC DNA]</scope>
    <source>
        <strain evidence="2">cv. LA0716</strain>
    </source>
</reference>
<evidence type="ECO:0000259" key="1">
    <source>
        <dbReference type="Pfam" id="PF03478"/>
    </source>
</evidence>
<evidence type="ECO:0000313" key="3">
    <source>
        <dbReference type="RefSeq" id="XP_015064925.1"/>
    </source>
</evidence>
<dbReference type="Gene3D" id="1.20.1280.50">
    <property type="match status" value="1"/>
</dbReference>
<protein>
    <submittedName>
        <fullName evidence="3">F-box protein SKIP23-like</fullName>
    </submittedName>
</protein>
<evidence type="ECO:0000313" key="2">
    <source>
        <dbReference type="Proteomes" id="UP000694930"/>
    </source>
</evidence>
<reference evidence="3" key="2">
    <citation type="submission" date="2025-08" db="UniProtKB">
        <authorList>
            <consortium name="RefSeq"/>
        </authorList>
    </citation>
    <scope>IDENTIFICATION</scope>
</reference>
<organism evidence="2 3">
    <name type="scientific">Solanum pennellii</name>
    <name type="common">Tomato</name>
    <name type="synonym">Lycopersicon pennellii</name>
    <dbReference type="NCBI Taxonomy" id="28526"/>
    <lineage>
        <taxon>Eukaryota</taxon>
        <taxon>Viridiplantae</taxon>
        <taxon>Streptophyta</taxon>
        <taxon>Embryophyta</taxon>
        <taxon>Tracheophyta</taxon>
        <taxon>Spermatophyta</taxon>
        <taxon>Magnoliopsida</taxon>
        <taxon>eudicotyledons</taxon>
        <taxon>Gunneridae</taxon>
        <taxon>Pentapetalae</taxon>
        <taxon>asterids</taxon>
        <taxon>lamiids</taxon>
        <taxon>Solanales</taxon>
        <taxon>Solanaceae</taxon>
        <taxon>Solanoideae</taxon>
        <taxon>Solaneae</taxon>
        <taxon>Solanum</taxon>
        <taxon>Solanum subgen. Lycopersicon</taxon>
    </lineage>
</organism>